<dbReference type="PANTHER" id="PTHR38448">
    <property type="entry name" value="REGULATORY PROTEIN YLBF-RELATED"/>
    <property type="match status" value="1"/>
</dbReference>
<evidence type="ECO:0000313" key="2">
    <source>
        <dbReference type="Proteomes" id="UP000233343"/>
    </source>
</evidence>
<dbReference type="Proteomes" id="UP000233343">
    <property type="component" value="Unassembled WGS sequence"/>
</dbReference>
<gene>
    <name evidence="1" type="ORF">CWS20_05700</name>
</gene>
<dbReference type="EMBL" id="PISD01000009">
    <property type="protein sequence ID" value="PKG30005.1"/>
    <property type="molecule type" value="Genomic_DNA"/>
</dbReference>
<dbReference type="RefSeq" id="WP_066196881.1">
    <property type="nucleotide sequence ID" value="NZ_JAFDQP010000013.1"/>
</dbReference>
<dbReference type="SUPFAM" id="SSF158622">
    <property type="entry name" value="YheA/YmcA-like"/>
    <property type="match status" value="1"/>
</dbReference>
<name>A0A2N0ZKG5_9BACI</name>
<dbReference type="InterPro" id="IPR010368">
    <property type="entry name" value="Com_YlbF"/>
</dbReference>
<proteinExistence type="predicted"/>
<comment type="caution">
    <text evidence="1">The sequence shown here is derived from an EMBL/GenBank/DDBJ whole genome shotgun (WGS) entry which is preliminary data.</text>
</comment>
<keyword evidence="2" id="KW-1185">Reference proteome</keyword>
<dbReference type="InterPro" id="IPR023378">
    <property type="entry name" value="YheA/YmcA-like_dom_sf"/>
</dbReference>
<dbReference type="Gene3D" id="1.20.1500.10">
    <property type="entry name" value="YheA/YmcA-like"/>
    <property type="match status" value="1"/>
</dbReference>
<dbReference type="Pfam" id="PF06133">
    <property type="entry name" value="Com_YlbF"/>
    <property type="match status" value="1"/>
</dbReference>
<dbReference type="AlphaFoldDB" id="A0A2N0ZKG5"/>
<evidence type="ECO:0000313" key="1">
    <source>
        <dbReference type="EMBL" id="PKG30005.1"/>
    </source>
</evidence>
<reference evidence="1 2" key="1">
    <citation type="journal article" date="2010" name="Int. J. Syst. Evol. Microbiol.">
        <title>Bacillus horneckiae sp. nov., isolated from a spacecraft-assembly clean room.</title>
        <authorList>
            <person name="Vaishampayan P."/>
            <person name="Probst A."/>
            <person name="Krishnamurthi S."/>
            <person name="Ghosh S."/>
            <person name="Osman S."/>
            <person name="McDowall A."/>
            <person name="Ruckmani A."/>
            <person name="Mayilraj S."/>
            <person name="Venkateswaran K."/>
        </authorList>
    </citation>
    <scope>NUCLEOTIDE SEQUENCE [LARGE SCALE GENOMIC DNA]</scope>
    <source>
        <strain evidence="2">1PO1SC</strain>
    </source>
</reference>
<organism evidence="1 2">
    <name type="scientific">Cytobacillus horneckiae</name>
    <dbReference type="NCBI Taxonomy" id="549687"/>
    <lineage>
        <taxon>Bacteria</taxon>
        <taxon>Bacillati</taxon>
        <taxon>Bacillota</taxon>
        <taxon>Bacilli</taxon>
        <taxon>Bacillales</taxon>
        <taxon>Bacillaceae</taxon>
        <taxon>Cytobacillus</taxon>
    </lineage>
</organism>
<protein>
    <submittedName>
        <fullName evidence="1">YlbF family regulator</fullName>
    </submittedName>
</protein>
<dbReference type="InterPro" id="IPR052767">
    <property type="entry name" value="Bact_com_dev_regulator"/>
</dbReference>
<accession>A0A2N0ZKG5</accession>
<dbReference type="PANTHER" id="PTHR38448:SF2">
    <property type="entry name" value="REGULATORY PROTEIN YLBF"/>
    <property type="match status" value="1"/>
</dbReference>
<sequence length="148" mass="16674">MLATLERIEILDVADEIAAMVLESEEAVYYRQCANNIRTNQVTQEKISQFVKMKELYEEVQRFGKYHPEYKRVMMSIRTLKREMDMDENVAEFRKAENELQSLLDEISVIIGHSVSEQIKVPTGNPFFDSSSSCAGGCGTGGSCSCSA</sequence>